<evidence type="ECO:0000256" key="1">
    <source>
        <dbReference type="SAM" id="MobiDB-lite"/>
    </source>
</evidence>
<keyword evidence="3" id="KW-1185">Reference proteome</keyword>
<dbReference type="Proteomes" id="UP001152795">
    <property type="component" value="Unassembled WGS sequence"/>
</dbReference>
<name>A0A6S7FZ89_PARCT</name>
<evidence type="ECO:0000313" key="3">
    <source>
        <dbReference type="Proteomes" id="UP001152795"/>
    </source>
</evidence>
<proteinExistence type="predicted"/>
<dbReference type="EMBL" id="CACRXK020000910">
    <property type="protein sequence ID" value="CAB3985724.1"/>
    <property type="molecule type" value="Genomic_DNA"/>
</dbReference>
<evidence type="ECO:0000313" key="2">
    <source>
        <dbReference type="EMBL" id="CAB3985724.1"/>
    </source>
</evidence>
<reference evidence="2" key="1">
    <citation type="submission" date="2020-04" db="EMBL/GenBank/DDBJ databases">
        <authorList>
            <person name="Alioto T."/>
            <person name="Alioto T."/>
            <person name="Gomez Garrido J."/>
        </authorList>
    </citation>
    <scope>NUCLEOTIDE SEQUENCE</scope>
    <source>
        <strain evidence="2">A484AB</strain>
    </source>
</reference>
<feature type="region of interest" description="Disordered" evidence="1">
    <location>
        <begin position="140"/>
        <end position="240"/>
    </location>
</feature>
<accession>A0A6S7FZ89</accession>
<gene>
    <name evidence="2" type="ORF">PACLA_8A050519</name>
</gene>
<organism evidence="2 3">
    <name type="scientific">Paramuricea clavata</name>
    <name type="common">Red gorgonian</name>
    <name type="synonym">Violescent sea-whip</name>
    <dbReference type="NCBI Taxonomy" id="317549"/>
    <lineage>
        <taxon>Eukaryota</taxon>
        <taxon>Metazoa</taxon>
        <taxon>Cnidaria</taxon>
        <taxon>Anthozoa</taxon>
        <taxon>Octocorallia</taxon>
        <taxon>Malacalcyonacea</taxon>
        <taxon>Plexauridae</taxon>
        <taxon>Paramuricea</taxon>
    </lineage>
</organism>
<sequence>MFTFFGRLVNEGYNGPISIFKITDIFFDTCNLFVTPTETDDGDRFDEEHNTMVTLVHKDSLKGNHAVAGTEEAVDTHNINLRSPRNSNEEDIIMKNSDEVSCSQQELCETLTQRSDKSGEVKTQSELDTIHAIQVSAPSEAKISSMGETQAHGASGENNWGRLHKKGSAPSDAEKFPMGENQAHGASGENNKTSQDESTELSMSKNLLKVSASPKEEKCLTGETEINGENRGKGTKKPRNVIRQNKVAWTLRTWERGDQTNSETAVDDSK</sequence>
<protein>
    <submittedName>
        <fullName evidence="2">Uncharacterized protein</fullName>
    </submittedName>
</protein>
<dbReference type="AlphaFoldDB" id="A0A6S7FZ89"/>
<comment type="caution">
    <text evidence="2">The sequence shown here is derived from an EMBL/GenBank/DDBJ whole genome shotgun (WGS) entry which is preliminary data.</text>
</comment>